<gene>
    <name evidence="3" type="ORF">C3L33_08691</name>
</gene>
<reference evidence="3 4" key="1">
    <citation type="journal article" date="2019" name="Genome Biol. Evol.">
        <title>The Rhododendron genome and chromosomal organization provide insight into shared whole-genome duplications across the heath family (Ericaceae).</title>
        <authorList>
            <person name="Soza V.L."/>
            <person name="Lindsley D."/>
            <person name="Waalkes A."/>
            <person name="Ramage E."/>
            <person name="Patwardhan R.P."/>
            <person name="Burton J.N."/>
            <person name="Adey A."/>
            <person name="Kumar A."/>
            <person name="Qiu R."/>
            <person name="Shendure J."/>
            <person name="Hall B."/>
        </authorList>
    </citation>
    <scope>NUCLEOTIDE SEQUENCE [LARGE SCALE GENOMIC DNA]</scope>
    <source>
        <strain evidence="3">RSF 1966-606</strain>
    </source>
</reference>
<evidence type="ECO:0000313" key="4">
    <source>
        <dbReference type="Proteomes" id="UP000428333"/>
    </source>
</evidence>
<dbReference type="InterPro" id="IPR000375">
    <property type="entry name" value="Dynamin_stalk"/>
</dbReference>
<dbReference type="PANTHER" id="PTHR11566">
    <property type="entry name" value="DYNAMIN"/>
    <property type="match status" value="1"/>
</dbReference>
<dbReference type="Pfam" id="PF01031">
    <property type="entry name" value="Dynamin_M"/>
    <property type="match status" value="2"/>
</dbReference>
<dbReference type="PROSITE" id="PS51388">
    <property type="entry name" value="GED"/>
    <property type="match status" value="1"/>
</dbReference>
<dbReference type="Proteomes" id="UP000428333">
    <property type="component" value="Linkage Group LG05"/>
</dbReference>
<keyword evidence="1" id="KW-0505">Motor protein</keyword>
<sequence>MSTQMRNTCTALLGWLVEMLNQYSDELQKSAEDKSTDNFLLEEIWVLKETKGIGLPNFLPRTAFLMILQKKVKEISKTPVDFIAKFPQLQASTIRAARNLIEKMKHKSFDHVMEIVEMEKLADYTCSPEYTSEWGKLMAQQNVFTAAMNKNSRISKISIGGFGEIEVGHLRDYPSVREQAFDMKMRITAYWKVVLKRFVNSMALHLLLSVQNLVNRDMEIEVVNEFMGPHGGGIERILEESPAVAKKRERLNKSIKLLKDSKDVVAEIMDKIMVED</sequence>
<name>A0A6A4LNK6_9ERIC</name>
<dbReference type="GO" id="GO:0005737">
    <property type="term" value="C:cytoplasm"/>
    <property type="evidence" value="ECO:0007669"/>
    <property type="project" value="TreeGrafter"/>
</dbReference>
<keyword evidence="4" id="KW-1185">Reference proteome</keyword>
<dbReference type="PANTHER" id="PTHR11566:SF173">
    <property type="entry name" value="DYNAMIN-RELATED PROTEIN 4C"/>
    <property type="match status" value="1"/>
</dbReference>
<dbReference type="GO" id="GO:0003924">
    <property type="term" value="F:GTPase activity"/>
    <property type="evidence" value="ECO:0007669"/>
    <property type="project" value="InterPro"/>
</dbReference>
<accession>A0A6A4LNK6</accession>
<dbReference type="GO" id="GO:0016020">
    <property type="term" value="C:membrane"/>
    <property type="evidence" value="ECO:0007669"/>
    <property type="project" value="TreeGrafter"/>
</dbReference>
<organism evidence="3 4">
    <name type="scientific">Rhododendron williamsianum</name>
    <dbReference type="NCBI Taxonomy" id="262921"/>
    <lineage>
        <taxon>Eukaryota</taxon>
        <taxon>Viridiplantae</taxon>
        <taxon>Streptophyta</taxon>
        <taxon>Embryophyta</taxon>
        <taxon>Tracheophyta</taxon>
        <taxon>Spermatophyta</taxon>
        <taxon>Magnoliopsida</taxon>
        <taxon>eudicotyledons</taxon>
        <taxon>Gunneridae</taxon>
        <taxon>Pentapetalae</taxon>
        <taxon>asterids</taxon>
        <taxon>Ericales</taxon>
        <taxon>Ericaceae</taxon>
        <taxon>Ericoideae</taxon>
        <taxon>Rhodoreae</taxon>
        <taxon>Rhododendron</taxon>
    </lineage>
</organism>
<dbReference type="InterPro" id="IPR022812">
    <property type="entry name" value="Dynamin"/>
</dbReference>
<dbReference type="AlphaFoldDB" id="A0A6A4LNK6"/>
<dbReference type="OrthoDB" id="5061070at2759"/>
<dbReference type="SMART" id="SM00302">
    <property type="entry name" value="GED"/>
    <property type="match status" value="1"/>
</dbReference>
<evidence type="ECO:0000313" key="3">
    <source>
        <dbReference type="EMBL" id="KAE9459425.1"/>
    </source>
</evidence>
<dbReference type="GO" id="GO:0005525">
    <property type="term" value="F:GTP binding"/>
    <property type="evidence" value="ECO:0007669"/>
    <property type="project" value="InterPro"/>
</dbReference>
<protein>
    <recommendedName>
        <fullName evidence="2">GED domain-containing protein</fullName>
    </recommendedName>
</protein>
<proteinExistence type="predicted"/>
<dbReference type="InterPro" id="IPR020850">
    <property type="entry name" value="GED_dom"/>
</dbReference>
<feature type="non-terminal residue" evidence="3">
    <location>
        <position position="1"/>
    </location>
</feature>
<dbReference type="GO" id="GO:0005874">
    <property type="term" value="C:microtubule"/>
    <property type="evidence" value="ECO:0007669"/>
    <property type="project" value="TreeGrafter"/>
</dbReference>
<dbReference type="Gene3D" id="1.20.120.1240">
    <property type="entry name" value="Dynamin, middle domain"/>
    <property type="match status" value="1"/>
</dbReference>
<dbReference type="InterPro" id="IPR003130">
    <property type="entry name" value="GED"/>
</dbReference>
<dbReference type="EMBL" id="QEFC01001171">
    <property type="protein sequence ID" value="KAE9459425.1"/>
    <property type="molecule type" value="Genomic_DNA"/>
</dbReference>
<evidence type="ECO:0000259" key="2">
    <source>
        <dbReference type="PROSITE" id="PS51388"/>
    </source>
</evidence>
<feature type="domain" description="GED" evidence="2">
    <location>
        <begin position="180"/>
        <end position="273"/>
    </location>
</feature>
<evidence type="ECO:0000256" key="1">
    <source>
        <dbReference type="ARBA" id="ARBA00023175"/>
    </source>
</evidence>
<dbReference type="GO" id="GO:0008017">
    <property type="term" value="F:microtubule binding"/>
    <property type="evidence" value="ECO:0007669"/>
    <property type="project" value="TreeGrafter"/>
</dbReference>
<dbReference type="Pfam" id="PF02212">
    <property type="entry name" value="GED"/>
    <property type="match status" value="1"/>
</dbReference>
<comment type="caution">
    <text evidence="3">The sequence shown here is derived from an EMBL/GenBank/DDBJ whole genome shotgun (WGS) entry which is preliminary data.</text>
</comment>